<dbReference type="PANTHER" id="PTHR31811:SF0">
    <property type="entry name" value="TRNA A64-2'-O-RIBOSYLPHOSPHATE TRANSFERASE"/>
    <property type="match status" value="1"/>
</dbReference>
<dbReference type="CDD" id="cd14498">
    <property type="entry name" value="DSP"/>
    <property type="match status" value="1"/>
</dbReference>
<name>A0A2Z6QUB5_9GLOM</name>
<dbReference type="GO" id="GO:0043399">
    <property type="term" value="F:tRNA adenosine(64)-2'-O-ribosylphosphate transferase activity"/>
    <property type="evidence" value="ECO:0007669"/>
    <property type="project" value="InterPro"/>
</dbReference>
<accession>A0A2Z6QUB5</accession>
<dbReference type="SUPFAM" id="SSF52799">
    <property type="entry name" value="(Phosphotyrosine protein) phosphatases II"/>
    <property type="match status" value="1"/>
</dbReference>
<dbReference type="EMBL" id="BEXD01001369">
    <property type="protein sequence ID" value="GBB93787.1"/>
    <property type="molecule type" value="Genomic_DNA"/>
</dbReference>
<dbReference type="GO" id="GO:0019988">
    <property type="term" value="P:charged-tRNA amino acid modification"/>
    <property type="evidence" value="ECO:0007669"/>
    <property type="project" value="InterPro"/>
</dbReference>
<dbReference type="Pfam" id="PF04179">
    <property type="entry name" value="Init_tRNA_PT"/>
    <property type="match status" value="1"/>
</dbReference>
<dbReference type="InterPro" id="IPR029021">
    <property type="entry name" value="Prot-tyrosine_phosphatase-like"/>
</dbReference>
<comment type="caution">
    <text evidence="3">The sequence shown here is derived from an EMBL/GenBank/DDBJ whole genome shotgun (WGS) entry which is preliminary data.</text>
</comment>
<evidence type="ECO:0000259" key="1">
    <source>
        <dbReference type="Pfam" id="PF04179"/>
    </source>
</evidence>
<proteinExistence type="predicted"/>
<protein>
    <recommendedName>
        <fullName evidence="5">Initiator tRNA phosphoribosyl transferase</fullName>
    </recommendedName>
</protein>
<evidence type="ECO:0000313" key="4">
    <source>
        <dbReference type="Proteomes" id="UP000247702"/>
    </source>
</evidence>
<dbReference type="InterPro" id="IPR033449">
    <property type="entry name" value="Rit1_N"/>
</dbReference>
<dbReference type="PIRSF" id="PIRSF007747">
    <property type="entry name" value="Ribosyl_Ptfrase"/>
    <property type="match status" value="1"/>
</dbReference>
<dbReference type="STRING" id="94130.A0A2Z6QUB5"/>
<dbReference type="Gene3D" id="3.90.190.10">
    <property type="entry name" value="Protein tyrosine phosphatase superfamily"/>
    <property type="match status" value="1"/>
</dbReference>
<dbReference type="AlphaFoldDB" id="A0A2Z6QUB5"/>
<organism evidence="3 4">
    <name type="scientific">Rhizophagus clarus</name>
    <dbReference type="NCBI Taxonomy" id="94130"/>
    <lineage>
        <taxon>Eukaryota</taxon>
        <taxon>Fungi</taxon>
        <taxon>Fungi incertae sedis</taxon>
        <taxon>Mucoromycota</taxon>
        <taxon>Glomeromycotina</taxon>
        <taxon>Glomeromycetes</taxon>
        <taxon>Glomerales</taxon>
        <taxon>Glomeraceae</taxon>
        <taxon>Rhizophagus</taxon>
    </lineage>
</organism>
<dbReference type="InterPro" id="IPR033421">
    <property type="entry name" value="Rit1_DUSP-like"/>
</dbReference>
<dbReference type="Pfam" id="PF17184">
    <property type="entry name" value="Rit1_C"/>
    <property type="match status" value="1"/>
</dbReference>
<evidence type="ECO:0000313" key="3">
    <source>
        <dbReference type="EMBL" id="GBB93787.1"/>
    </source>
</evidence>
<dbReference type="PANTHER" id="PTHR31811">
    <property type="entry name" value="TRNA A64-2'-O-RIBOSYLPHOSPHATE TRANSFERASE"/>
    <property type="match status" value="1"/>
</dbReference>
<feature type="domain" description="Rit1 N-terminal" evidence="2">
    <location>
        <begin position="39"/>
        <end position="337"/>
    </location>
</feature>
<dbReference type="InterPro" id="IPR007306">
    <property type="entry name" value="Rit1"/>
</dbReference>
<evidence type="ECO:0000259" key="2">
    <source>
        <dbReference type="Pfam" id="PF17184"/>
    </source>
</evidence>
<dbReference type="Proteomes" id="UP000247702">
    <property type="component" value="Unassembled WGS sequence"/>
</dbReference>
<feature type="domain" description="Rit1 DUSP-like" evidence="1">
    <location>
        <begin position="406"/>
        <end position="514"/>
    </location>
</feature>
<dbReference type="GO" id="GO:0005737">
    <property type="term" value="C:cytoplasm"/>
    <property type="evidence" value="ECO:0007669"/>
    <property type="project" value="TreeGrafter"/>
</dbReference>
<keyword evidence="4" id="KW-1185">Reference proteome</keyword>
<sequence length="517" mass="59466">MVDVQKIMNSSNSNPNDIDKIANVINIMGSNVHSDTEQIRKDSKNIFNRLKSISEDAKFVSEISNLLPYMPVIANERCGTWYVDPTKFGTQTVYFKSTDGHNGKWAFNLRRLNAHLLNIIMKHGGCIIVDSTRRGKRIPDSQSKTIPIWCCTINNAVKSFRDSIILDSILFKLRKPSESIQQPKGEAYLTRNDELDEWDTEFHSLPSLVSKSEHDQIASLIPQFAQKLLNSGFDIQSLSEKLKKPLRPLWFTPSSNIFLHNLPDYTNMPFYPVICLSASKMVESGTERRKGFLYVQGSADDHEMWAKGLTPPLFWKYHEEILNSNNCIECEKIVSRFIQQERLLKLHNSELSNDSFNFIGNTNIAIGNYKSASPPECWINFDYIINCTPEPYTSNESTPPFPFNKNYLQLPIPEGKKGSNMFYLNIPIALEFIKKPLEENKRILIHCKQGIDRSCGIALAIMVKYFDNKENFIKNGINHQNIKKEYIQNKLLYITSFRIKANLTKSTLKKIYIYFIS</sequence>
<reference evidence="3 4" key="1">
    <citation type="submission" date="2017-11" db="EMBL/GenBank/DDBJ databases">
        <title>The genome of Rhizophagus clarus HR1 reveals common genetic basis of auxotrophy among arbuscular mycorrhizal fungi.</title>
        <authorList>
            <person name="Kobayashi Y."/>
        </authorList>
    </citation>
    <scope>NUCLEOTIDE SEQUENCE [LARGE SCALE GENOMIC DNA]</scope>
    <source>
        <strain evidence="3 4">HR1</strain>
    </source>
</reference>
<gene>
    <name evidence="3" type="ORF">RclHR1_02230013</name>
</gene>
<evidence type="ECO:0008006" key="5">
    <source>
        <dbReference type="Google" id="ProtNLM"/>
    </source>
</evidence>